<dbReference type="KEGG" id="csq:CSCA_2300"/>
<dbReference type="RefSeq" id="WP_029160194.1">
    <property type="nucleotide sequence ID" value="NZ_CP009933.1"/>
</dbReference>
<dbReference type="EMBL" id="CP009933">
    <property type="protein sequence ID" value="AKA69425.1"/>
    <property type="molecule type" value="Genomic_DNA"/>
</dbReference>
<keyword evidence="1" id="KW-0472">Membrane</keyword>
<evidence type="ECO:0000256" key="1">
    <source>
        <dbReference type="SAM" id="Phobius"/>
    </source>
</evidence>
<dbReference type="STRING" id="1548.CSCA_2300"/>
<feature type="transmembrane region" description="Helical" evidence="1">
    <location>
        <begin position="77"/>
        <end position="97"/>
    </location>
</feature>
<reference evidence="2 3" key="1">
    <citation type="journal article" date="2015" name="J. Biotechnol.">
        <title>Complete genome sequence of a malodorant-producing acetogen, Clostridium scatologenes ATCC 25775(T).</title>
        <authorList>
            <person name="Zhu Z."/>
            <person name="Guo T."/>
            <person name="Zheng H."/>
            <person name="Song T."/>
            <person name="Ouyang P."/>
            <person name="Xie J."/>
        </authorList>
    </citation>
    <scope>NUCLEOTIDE SEQUENCE [LARGE SCALE GENOMIC DNA]</scope>
    <source>
        <strain evidence="2 3">ATCC 25775</strain>
    </source>
</reference>
<evidence type="ECO:0000313" key="3">
    <source>
        <dbReference type="Proteomes" id="UP000033115"/>
    </source>
</evidence>
<protein>
    <recommendedName>
        <fullName evidence="4">HXXEE domain-containing protein</fullName>
    </recommendedName>
</protein>
<dbReference type="Proteomes" id="UP000033115">
    <property type="component" value="Chromosome"/>
</dbReference>
<gene>
    <name evidence="2" type="ORF">CSCA_2300</name>
</gene>
<dbReference type="AlphaFoldDB" id="A0A0E3M6B7"/>
<proteinExistence type="predicted"/>
<sequence>MQMLNEINFKTIMWIVPIIFFIHEMEEWNILDWYHSTYVTPPPSTKLSCRLWLWAISIWGFLITTIAYVIPNKSISAMVLLILIVFTTFNGLQHIYWTFAFHKYAPGVIGSSIGIAVGGIITAAILVQHLVSPIYVIVLYIITVPQMIQTIRAKNTLIKTFYKLHLLTVKMANCFEK</sequence>
<feature type="transmembrane region" description="Helical" evidence="1">
    <location>
        <begin position="109"/>
        <end position="142"/>
    </location>
</feature>
<keyword evidence="1" id="KW-0812">Transmembrane</keyword>
<accession>A0A0E3M6B7</accession>
<evidence type="ECO:0000313" key="2">
    <source>
        <dbReference type="EMBL" id="AKA69425.1"/>
    </source>
</evidence>
<dbReference type="HOGENOM" id="CLU_1515362_0_0_9"/>
<name>A0A0E3M6B7_CLOSL</name>
<organism evidence="2 3">
    <name type="scientific">Clostridium scatologenes</name>
    <dbReference type="NCBI Taxonomy" id="1548"/>
    <lineage>
        <taxon>Bacteria</taxon>
        <taxon>Bacillati</taxon>
        <taxon>Bacillota</taxon>
        <taxon>Clostridia</taxon>
        <taxon>Eubacteriales</taxon>
        <taxon>Clostridiaceae</taxon>
        <taxon>Clostridium</taxon>
    </lineage>
</organism>
<evidence type="ECO:0008006" key="4">
    <source>
        <dbReference type="Google" id="ProtNLM"/>
    </source>
</evidence>
<keyword evidence="1" id="KW-1133">Transmembrane helix</keyword>
<feature type="transmembrane region" description="Helical" evidence="1">
    <location>
        <begin position="51"/>
        <end position="70"/>
    </location>
</feature>
<dbReference type="Pfam" id="PF13787">
    <property type="entry name" value="HXXEE"/>
    <property type="match status" value="1"/>
</dbReference>
<dbReference type="InterPro" id="IPR025671">
    <property type="entry name" value="HXXEE"/>
</dbReference>
<keyword evidence="3" id="KW-1185">Reference proteome</keyword>